<dbReference type="PANTHER" id="PTHR28652">
    <property type="entry name" value="TRANSMEMBRANE PROTEIN 59-LIKE PROTEIN"/>
    <property type="match status" value="1"/>
</dbReference>
<comment type="similarity">
    <text evidence="2">Belongs to the TMEM59 family.</text>
</comment>
<dbReference type="STRING" id="7574.A0A1S3J404"/>
<dbReference type="PANTHER" id="PTHR28652:SF2">
    <property type="entry name" value="TRANSMEMBRANE PROTEIN 59-LIKE PROTEIN"/>
    <property type="match status" value="1"/>
</dbReference>
<keyword evidence="7 9" id="KW-0472">Membrane</keyword>
<evidence type="ECO:0000256" key="9">
    <source>
        <dbReference type="SAM" id="Phobius"/>
    </source>
</evidence>
<feature type="transmembrane region" description="Helical" evidence="9">
    <location>
        <begin position="248"/>
        <end position="272"/>
    </location>
</feature>
<evidence type="ECO:0000256" key="6">
    <source>
        <dbReference type="ARBA" id="ARBA00023034"/>
    </source>
</evidence>
<evidence type="ECO:0000256" key="7">
    <source>
        <dbReference type="ARBA" id="ARBA00023136"/>
    </source>
</evidence>
<keyword evidence="5 9" id="KW-1133">Transmembrane helix</keyword>
<evidence type="ECO:0000256" key="4">
    <source>
        <dbReference type="ARBA" id="ARBA00022729"/>
    </source>
</evidence>
<keyword evidence="11" id="KW-1185">Reference proteome</keyword>
<reference evidence="12" key="1">
    <citation type="submission" date="2025-08" db="UniProtKB">
        <authorList>
            <consortium name="RefSeq"/>
        </authorList>
    </citation>
    <scope>IDENTIFICATION</scope>
    <source>
        <tissue evidence="12">Gonads</tissue>
    </source>
</reference>
<keyword evidence="4 10" id="KW-0732">Signal</keyword>
<comment type="subcellular location">
    <subcellularLocation>
        <location evidence="1">Golgi apparatus membrane</location>
        <topology evidence="1">Single-pass type I membrane protein</topology>
    </subcellularLocation>
</comment>
<dbReference type="RefSeq" id="XP_013404996.1">
    <property type="nucleotide sequence ID" value="XM_013549542.1"/>
</dbReference>
<organism evidence="11 12">
    <name type="scientific">Lingula anatina</name>
    <name type="common">Brachiopod</name>
    <name type="synonym">Lingula unguis</name>
    <dbReference type="NCBI Taxonomy" id="7574"/>
    <lineage>
        <taxon>Eukaryota</taxon>
        <taxon>Metazoa</taxon>
        <taxon>Spiralia</taxon>
        <taxon>Lophotrochozoa</taxon>
        <taxon>Brachiopoda</taxon>
        <taxon>Linguliformea</taxon>
        <taxon>Lingulata</taxon>
        <taxon>Lingulida</taxon>
        <taxon>Linguloidea</taxon>
        <taxon>Lingulidae</taxon>
        <taxon>Lingula</taxon>
    </lineage>
</organism>
<evidence type="ECO:0000256" key="5">
    <source>
        <dbReference type="ARBA" id="ARBA00022989"/>
    </source>
</evidence>
<keyword evidence="6" id="KW-0333">Golgi apparatus</keyword>
<evidence type="ECO:0000256" key="8">
    <source>
        <dbReference type="ARBA" id="ARBA00023180"/>
    </source>
</evidence>
<evidence type="ECO:0000313" key="12">
    <source>
        <dbReference type="RefSeq" id="XP_013404996.1"/>
    </source>
</evidence>
<evidence type="ECO:0000256" key="10">
    <source>
        <dbReference type="SAM" id="SignalP"/>
    </source>
</evidence>
<keyword evidence="8" id="KW-0325">Glycoprotein</keyword>
<feature type="chain" id="PRO_5010310097" evidence="10">
    <location>
        <begin position="22"/>
        <end position="322"/>
    </location>
</feature>
<evidence type="ECO:0000256" key="1">
    <source>
        <dbReference type="ARBA" id="ARBA00004614"/>
    </source>
</evidence>
<dbReference type="GeneID" id="106169897"/>
<evidence type="ECO:0000313" key="11">
    <source>
        <dbReference type="Proteomes" id="UP000085678"/>
    </source>
</evidence>
<gene>
    <name evidence="12" type="primary">LOC106169897</name>
</gene>
<evidence type="ECO:0000256" key="2">
    <source>
        <dbReference type="ARBA" id="ARBA00009643"/>
    </source>
</evidence>
<evidence type="ECO:0000256" key="3">
    <source>
        <dbReference type="ARBA" id="ARBA00022692"/>
    </source>
</evidence>
<dbReference type="OrthoDB" id="6371519at2759"/>
<dbReference type="InterPro" id="IPR022065">
    <property type="entry name" value="Uncharacterised_TMEM59"/>
</dbReference>
<keyword evidence="3 9" id="KW-0812">Transmembrane</keyword>
<protein>
    <submittedName>
        <fullName evidence="12">Transmembrane protein 59</fullName>
    </submittedName>
</protein>
<dbReference type="Proteomes" id="UP000085678">
    <property type="component" value="Unplaced"/>
</dbReference>
<name>A0A1S3J404_LINAN</name>
<sequence length="322" mass="36313">MASGYLLSFMAVVFIIGDCYGFPLLDRLKGDTDSCEDLCLNTYSLHTYEKASHLNTCRRGCRLFSIIDFVHEDSDLNATREACAAACTEAYEVKEEAQSCEVGCGGQMETTKVTRKQAEDSPAVIHSVFPLLYVHGLYSNMRDKVWHGWTVRWSYYMQGNQGSMVILRSEPQIYTEFGRGPEGQEYKTVNYLETNLEPVDNSATPNLKSSQMRSIDLSKDGFLDGNFDDEGSSDWLGCISKKTGLPRLFLTLTVLLSVMVMIWLCLTSAATAPEQRIKMQKLSIPGDFDYVKEVSEKGLMYVQPQDRYEADPLPIKIKVQRI</sequence>
<dbReference type="GO" id="GO:0000139">
    <property type="term" value="C:Golgi membrane"/>
    <property type="evidence" value="ECO:0007669"/>
    <property type="project" value="UniProtKB-SubCell"/>
</dbReference>
<accession>A0A1S3J404</accession>
<dbReference type="Pfam" id="PF12280">
    <property type="entry name" value="BSMAP"/>
    <property type="match status" value="1"/>
</dbReference>
<dbReference type="KEGG" id="lak:106169897"/>
<dbReference type="InParanoid" id="A0A1S3J404"/>
<proteinExistence type="inferred from homology"/>
<feature type="signal peptide" evidence="10">
    <location>
        <begin position="1"/>
        <end position="21"/>
    </location>
</feature>
<dbReference type="AlphaFoldDB" id="A0A1S3J404"/>